<keyword evidence="2" id="KW-0812">Transmembrane</keyword>
<dbReference type="Proteomes" id="UP000236959">
    <property type="component" value="Unassembled WGS sequence"/>
</dbReference>
<evidence type="ECO:0000313" key="4">
    <source>
        <dbReference type="Proteomes" id="UP000236959"/>
    </source>
</evidence>
<name>A0A2S3UM31_9HYPH</name>
<comment type="caution">
    <text evidence="3">The sequence shown here is derived from an EMBL/GenBank/DDBJ whole genome shotgun (WGS) entry which is preliminary data.</text>
</comment>
<evidence type="ECO:0000256" key="2">
    <source>
        <dbReference type="SAM" id="Phobius"/>
    </source>
</evidence>
<feature type="compositionally biased region" description="Basic residues" evidence="1">
    <location>
        <begin position="48"/>
        <end position="57"/>
    </location>
</feature>
<gene>
    <name evidence="3" type="ORF">CLV41_1116</name>
</gene>
<dbReference type="AlphaFoldDB" id="A0A2S3UM31"/>
<accession>A0A2S3UM31</accession>
<sequence>MSVKRTEGGRPLGTQILSELAEPLHPPLSPAGTSPPQGGRRECAERTARRRSSKRSRYSAGTGIAAGAALPVSVDALVFFGGRIRKNKA</sequence>
<keyword evidence="2" id="KW-1133">Transmembrane helix</keyword>
<feature type="region of interest" description="Disordered" evidence="1">
    <location>
        <begin position="1"/>
        <end position="62"/>
    </location>
</feature>
<organism evidence="3 4">
    <name type="scientific">Roseibium marinum</name>
    <dbReference type="NCBI Taxonomy" id="281252"/>
    <lineage>
        <taxon>Bacteria</taxon>
        <taxon>Pseudomonadati</taxon>
        <taxon>Pseudomonadota</taxon>
        <taxon>Alphaproteobacteria</taxon>
        <taxon>Hyphomicrobiales</taxon>
        <taxon>Stappiaceae</taxon>
        <taxon>Roseibium</taxon>
    </lineage>
</organism>
<evidence type="ECO:0000256" key="1">
    <source>
        <dbReference type="SAM" id="MobiDB-lite"/>
    </source>
</evidence>
<proteinExistence type="predicted"/>
<reference evidence="3 4" key="1">
    <citation type="submission" date="2018-01" db="EMBL/GenBank/DDBJ databases">
        <title>Genomic Encyclopedia of Archaeal and Bacterial Type Strains, Phase II (KMG-II): from individual species to whole genera.</title>
        <authorList>
            <person name="Goeker M."/>
        </authorList>
    </citation>
    <scope>NUCLEOTIDE SEQUENCE [LARGE SCALE GENOMIC DNA]</scope>
    <source>
        <strain evidence="3 4">DSM 17023</strain>
    </source>
</reference>
<keyword evidence="2" id="KW-0472">Membrane</keyword>
<feature type="transmembrane region" description="Helical" evidence="2">
    <location>
        <begin position="58"/>
        <end position="80"/>
    </location>
</feature>
<keyword evidence="4" id="KW-1185">Reference proteome</keyword>
<dbReference type="EMBL" id="PPCN01000011">
    <property type="protein sequence ID" value="POF28756.1"/>
    <property type="molecule type" value="Genomic_DNA"/>
</dbReference>
<protein>
    <submittedName>
        <fullName evidence="3">Uncharacterized protein</fullName>
    </submittedName>
</protein>
<evidence type="ECO:0000313" key="3">
    <source>
        <dbReference type="EMBL" id="POF28756.1"/>
    </source>
</evidence>